<organism evidence="2 3">
    <name type="scientific">Lithocarpus litseifolius</name>
    <dbReference type="NCBI Taxonomy" id="425828"/>
    <lineage>
        <taxon>Eukaryota</taxon>
        <taxon>Viridiplantae</taxon>
        <taxon>Streptophyta</taxon>
        <taxon>Embryophyta</taxon>
        <taxon>Tracheophyta</taxon>
        <taxon>Spermatophyta</taxon>
        <taxon>Magnoliopsida</taxon>
        <taxon>eudicotyledons</taxon>
        <taxon>Gunneridae</taxon>
        <taxon>Pentapetalae</taxon>
        <taxon>rosids</taxon>
        <taxon>fabids</taxon>
        <taxon>Fagales</taxon>
        <taxon>Fagaceae</taxon>
        <taxon>Lithocarpus</taxon>
    </lineage>
</organism>
<dbReference type="Proteomes" id="UP001459277">
    <property type="component" value="Unassembled WGS sequence"/>
</dbReference>
<feature type="compositionally biased region" description="Basic and acidic residues" evidence="1">
    <location>
        <begin position="1"/>
        <end position="11"/>
    </location>
</feature>
<evidence type="ECO:0000313" key="3">
    <source>
        <dbReference type="Proteomes" id="UP001459277"/>
    </source>
</evidence>
<evidence type="ECO:0000256" key="1">
    <source>
        <dbReference type="SAM" id="MobiDB-lite"/>
    </source>
</evidence>
<dbReference type="EMBL" id="JAZDWU010000001">
    <property type="protein sequence ID" value="KAL0014477.1"/>
    <property type="molecule type" value="Genomic_DNA"/>
</dbReference>
<gene>
    <name evidence="2" type="ORF">SO802_001546</name>
</gene>
<keyword evidence="3" id="KW-1185">Reference proteome</keyword>
<accession>A0AAW2DXE0</accession>
<feature type="region of interest" description="Disordered" evidence="1">
    <location>
        <begin position="1"/>
        <end position="49"/>
    </location>
</feature>
<reference evidence="2 3" key="1">
    <citation type="submission" date="2024-01" db="EMBL/GenBank/DDBJ databases">
        <title>A telomere-to-telomere, gap-free genome of sweet tea (Lithocarpus litseifolius).</title>
        <authorList>
            <person name="Zhou J."/>
        </authorList>
    </citation>
    <scope>NUCLEOTIDE SEQUENCE [LARGE SCALE GENOMIC DNA]</scope>
    <source>
        <strain evidence="2">Zhou-2022a</strain>
        <tissue evidence="2">Leaf</tissue>
    </source>
</reference>
<evidence type="ECO:0000313" key="2">
    <source>
        <dbReference type="EMBL" id="KAL0014477.1"/>
    </source>
</evidence>
<comment type="caution">
    <text evidence="2">The sequence shown here is derived from an EMBL/GenBank/DDBJ whole genome shotgun (WGS) entry which is preliminary data.</text>
</comment>
<sequence>MKTTDKGDRPPKKPKVVTGLIVGETPPSTKLPPSPLPGKRKGLMTGQGPVSEKCPVLLREDSRYAIGKLSSIIKDDDYEDLGNHATEAMGETGLFSLAHAAKTGLRELEAWKEVQIKKLDLTKKALEESERQTEVLGNVLKDKKGEIFTLRKQVLQAKEDGKTVFRNFDAFLYELGGTFVDGFNDCFHQVKASFPNLDLSQIFIDSTA</sequence>
<dbReference type="AlphaFoldDB" id="A0AAW2DXE0"/>
<protein>
    <submittedName>
        <fullName evidence="2">Uncharacterized protein</fullName>
    </submittedName>
</protein>
<name>A0AAW2DXE0_9ROSI</name>
<proteinExistence type="predicted"/>